<sequence>MSNNDNAMARFLFAILQQKCLKDIDWNKVASDPVLAQKITNGHAARMRYSRFRAAMLGLEPQRRNRTNPDKSRVSKKKKDDGVKVKKEDGDKSTDNVEIKREDETTTAPTIKTERRSIAEPSRVASQPQPRVMSTTLMNSKPGPGHSQHNSYTQHHPSSILSAASPNIKQEGLPANASPAAPMAKPYPFGIATTAATTSPSPANTAATSAFNSNHANSRSQMRLLTPCSDSDVMQGSGNGGGFISHNPANDLLHHQQANNRPHQSPAASAPPSPFDFVGCDVGAGHGSGSPWHSQHHYPTHVYHGHPSPASVYSAGYAMGTGGGGGGGGAYGLDTSAITANNATAPSYMGFCAEHPHHSHQREEEGHDLGLGLHTGSMFRERELEMRVGMDTLDSQGSGVKHEWEAGKY</sequence>
<feature type="compositionally biased region" description="Low complexity" evidence="1">
    <location>
        <begin position="198"/>
        <end position="218"/>
    </location>
</feature>
<dbReference type="InterPro" id="IPR054505">
    <property type="entry name" value="Myb_DNA-bind_8"/>
</dbReference>
<evidence type="ECO:0000313" key="3">
    <source>
        <dbReference type="EMBL" id="KAK4115668.1"/>
    </source>
</evidence>
<accession>A0AAN6TJL0</accession>
<proteinExistence type="predicted"/>
<dbReference type="RefSeq" id="XP_064673238.1">
    <property type="nucleotide sequence ID" value="XM_064813447.1"/>
</dbReference>
<feature type="region of interest" description="Disordered" evidence="1">
    <location>
        <begin position="58"/>
        <end position="158"/>
    </location>
</feature>
<protein>
    <recommendedName>
        <fullName evidence="2">Myb-like DNA-binding domain-containing protein</fullName>
    </recommendedName>
</protein>
<dbReference type="GeneID" id="89937572"/>
<feature type="domain" description="Myb-like DNA-binding" evidence="2">
    <location>
        <begin position="8"/>
        <end position="56"/>
    </location>
</feature>
<comment type="caution">
    <text evidence="3">The sequence shown here is derived from an EMBL/GenBank/DDBJ whole genome shotgun (WGS) entry which is preliminary data.</text>
</comment>
<evidence type="ECO:0000256" key="1">
    <source>
        <dbReference type="SAM" id="MobiDB-lite"/>
    </source>
</evidence>
<keyword evidence="4" id="KW-1185">Reference proteome</keyword>
<evidence type="ECO:0000313" key="4">
    <source>
        <dbReference type="Proteomes" id="UP001302812"/>
    </source>
</evidence>
<name>A0AAN6TJL0_9PEZI</name>
<evidence type="ECO:0000259" key="2">
    <source>
        <dbReference type="Pfam" id="PF22980"/>
    </source>
</evidence>
<dbReference type="Proteomes" id="UP001302812">
    <property type="component" value="Unassembled WGS sequence"/>
</dbReference>
<organism evidence="3 4">
    <name type="scientific">Canariomyces notabilis</name>
    <dbReference type="NCBI Taxonomy" id="2074819"/>
    <lineage>
        <taxon>Eukaryota</taxon>
        <taxon>Fungi</taxon>
        <taxon>Dikarya</taxon>
        <taxon>Ascomycota</taxon>
        <taxon>Pezizomycotina</taxon>
        <taxon>Sordariomycetes</taxon>
        <taxon>Sordariomycetidae</taxon>
        <taxon>Sordariales</taxon>
        <taxon>Chaetomiaceae</taxon>
        <taxon>Canariomyces</taxon>
    </lineage>
</organism>
<reference evidence="3" key="2">
    <citation type="submission" date="2023-05" db="EMBL/GenBank/DDBJ databases">
        <authorList>
            <consortium name="Lawrence Berkeley National Laboratory"/>
            <person name="Steindorff A."/>
            <person name="Hensen N."/>
            <person name="Bonometti L."/>
            <person name="Westerberg I."/>
            <person name="Brannstrom I.O."/>
            <person name="Guillou S."/>
            <person name="Cros-Aarteil S."/>
            <person name="Calhoun S."/>
            <person name="Haridas S."/>
            <person name="Kuo A."/>
            <person name="Mondo S."/>
            <person name="Pangilinan J."/>
            <person name="Riley R."/>
            <person name="Labutti K."/>
            <person name="Andreopoulos B."/>
            <person name="Lipzen A."/>
            <person name="Chen C."/>
            <person name="Yanf M."/>
            <person name="Daum C."/>
            <person name="Ng V."/>
            <person name="Clum A."/>
            <person name="Ohm R."/>
            <person name="Martin F."/>
            <person name="Silar P."/>
            <person name="Natvig D."/>
            <person name="Lalanne C."/>
            <person name="Gautier V."/>
            <person name="Ament-Velasquez S.L."/>
            <person name="Kruys A."/>
            <person name="Hutchinson M.I."/>
            <person name="Powell A.J."/>
            <person name="Barry K."/>
            <person name="Miller A.N."/>
            <person name="Grigoriev I.V."/>
            <person name="Debuchy R."/>
            <person name="Gladieux P."/>
            <person name="Thoren M.H."/>
            <person name="Johannesson H."/>
        </authorList>
    </citation>
    <scope>NUCLEOTIDE SEQUENCE</scope>
    <source>
        <strain evidence="3">CBS 508.74</strain>
    </source>
</reference>
<feature type="region of interest" description="Disordered" evidence="1">
    <location>
        <begin position="198"/>
        <end position="219"/>
    </location>
</feature>
<feature type="compositionally biased region" description="Polar residues" evidence="1">
    <location>
        <begin position="147"/>
        <end position="158"/>
    </location>
</feature>
<feature type="compositionally biased region" description="Polar residues" evidence="1">
    <location>
        <begin position="124"/>
        <end position="139"/>
    </location>
</feature>
<dbReference type="Pfam" id="PF22980">
    <property type="entry name" value="Myb_DNA-bind_8"/>
    <property type="match status" value="1"/>
</dbReference>
<gene>
    <name evidence="3" type="ORF">N656DRAFT_765987</name>
</gene>
<feature type="compositionally biased region" description="Basic and acidic residues" evidence="1">
    <location>
        <begin position="61"/>
        <end position="104"/>
    </location>
</feature>
<dbReference type="AlphaFoldDB" id="A0AAN6TJL0"/>
<dbReference type="EMBL" id="MU853334">
    <property type="protein sequence ID" value="KAK4115668.1"/>
    <property type="molecule type" value="Genomic_DNA"/>
</dbReference>
<reference evidence="3" key="1">
    <citation type="journal article" date="2023" name="Mol. Phylogenet. Evol.">
        <title>Genome-scale phylogeny and comparative genomics of the fungal order Sordariales.</title>
        <authorList>
            <person name="Hensen N."/>
            <person name="Bonometti L."/>
            <person name="Westerberg I."/>
            <person name="Brannstrom I.O."/>
            <person name="Guillou S."/>
            <person name="Cros-Aarteil S."/>
            <person name="Calhoun S."/>
            <person name="Haridas S."/>
            <person name="Kuo A."/>
            <person name="Mondo S."/>
            <person name="Pangilinan J."/>
            <person name="Riley R."/>
            <person name="LaButti K."/>
            <person name="Andreopoulos B."/>
            <person name="Lipzen A."/>
            <person name="Chen C."/>
            <person name="Yan M."/>
            <person name="Daum C."/>
            <person name="Ng V."/>
            <person name="Clum A."/>
            <person name="Steindorff A."/>
            <person name="Ohm R.A."/>
            <person name="Martin F."/>
            <person name="Silar P."/>
            <person name="Natvig D.O."/>
            <person name="Lalanne C."/>
            <person name="Gautier V."/>
            <person name="Ament-Velasquez S.L."/>
            <person name="Kruys A."/>
            <person name="Hutchinson M.I."/>
            <person name="Powell A.J."/>
            <person name="Barry K."/>
            <person name="Miller A.N."/>
            <person name="Grigoriev I.V."/>
            <person name="Debuchy R."/>
            <person name="Gladieux P."/>
            <person name="Hiltunen Thoren M."/>
            <person name="Johannesson H."/>
        </authorList>
    </citation>
    <scope>NUCLEOTIDE SEQUENCE</scope>
    <source>
        <strain evidence="3">CBS 508.74</strain>
    </source>
</reference>